<dbReference type="AlphaFoldDB" id="A0A0F9FHI5"/>
<accession>A0A0F9FHI5</accession>
<sequence length="60" mass="6885">MTDYEKRIADLELQLAGTVNNLGITIARLEDLYRIVERIANHLEWAGVVSRGQTIDREDE</sequence>
<protein>
    <submittedName>
        <fullName evidence="1">Uncharacterized protein</fullName>
    </submittedName>
</protein>
<comment type="caution">
    <text evidence="1">The sequence shown here is derived from an EMBL/GenBank/DDBJ whole genome shotgun (WGS) entry which is preliminary data.</text>
</comment>
<evidence type="ECO:0000313" key="1">
    <source>
        <dbReference type="EMBL" id="KKL50577.1"/>
    </source>
</evidence>
<reference evidence="1" key="1">
    <citation type="journal article" date="2015" name="Nature">
        <title>Complex archaea that bridge the gap between prokaryotes and eukaryotes.</title>
        <authorList>
            <person name="Spang A."/>
            <person name="Saw J.H."/>
            <person name="Jorgensen S.L."/>
            <person name="Zaremba-Niedzwiedzka K."/>
            <person name="Martijn J."/>
            <person name="Lind A.E."/>
            <person name="van Eijk R."/>
            <person name="Schleper C."/>
            <person name="Guy L."/>
            <person name="Ettema T.J."/>
        </authorList>
    </citation>
    <scope>NUCLEOTIDE SEQUENCE</scope>
</reference>
<gene>
    <name evidence="1" type="ORF">LCGC14_2304100</name>
</gene>
<name>A0A0F9FHI5_9ZZZZ</name>
<dbReference type="EMBL" id="LAZR01032548">
    <property type="protein sequence ID" value="KKL50577.1"/>
    <property type="molecule type" value="Genomic_DNA"/>
</dbReference>
<organism evidence="1">
    <name type="scientific">marine sediment metagenome</name>
    <dbReference type="NCBI Taxonomy" id="412755"/>
    <lineage>
        <taxon>unclassified sequences</taxon>
        <taxon>metagenomes</taxon>
        <taxon>ecological metagenomes</taxon>
    </lineage>
</organism>
<proteinExistence type="predicted"/>